<organism evidence="1">
    <name type="scientific">Macaca fascicularis</name>
    <name type="common">Crab-eating macaque</name>
    <name type="synonym">Cynomolgus monkey</name>
    <dbReference type="NCBI Taxonomy" id="9541"/>
    <lineage>
        <taxon>Eukaryota</taxon>
        <taxon>Metazoa</taxon>
        <taxon>Chordata</taxon>
        <taxon>Craniata</taxon>
        <taxon>Vertebrata</taxon>
        <taxon>Euteleostomi</taxon>
        <taxon>Mammalia</taxon>
        <taxon>Eutheria</taxon>
        <taxon>Euarchontoglires</taxon>
        <taxon>Primates</taxon>
        <taxon>Haplorrhini</taxon>
        <taxon>Catarrhini</taxon>
        <taxon>Cercopithecidae</taxon>
        <taxon>Cercopithecinae</taxon>
        <taxon>Macaca</taxon>
    </lineage>
</organism>
<dbReference type="AlphaFoldDB" id="I7GIG4"/>
<evidence type="ECO:0000313" key="1">
    <source>
        <dbReference type="EMBL" id="BAE89866.1"/>
    </source>
</evidence>
<reference evidence="1" key="1">
    <citation type="journal article" date="2007" name="PLoS Biol.">
        <title>Rate of evolution in brain-expressed genes in humans and other primates.</title>
        <authorList>
            <person name="Wang H.-Y."/>
            <person name="Chien H.-C."/>
            <person name="Osada N."/>
            <person name="Hashimoto K."/>
            <person name="Sugano S."/>
            <person name="Gojobori T."/>
            <person name="Chou C.-K."/>
            <person name="Tsai S.-F."/>
            <person name="Wu C.-I."/>
            <person name="Shen C.-K.J."/>
        </authorList>
    </citation>
    <scope>NUCLEOTIDE SEQUENCE</scope>
</reference>
<proteinExistence type="evidence at transcript level"/>
<dbReference type="EMBL" id="AB172804">
    <property type="protein sequence ID" value="BAE89866.1"/>
    <property type="molecule type" value="mRNA"/>
</dbReference>
<name>I7GIG4_MACFA</name>
<protein>
    <submittedName>
        <fullName evidence="1">Macaca fascicularis brain cDNA clone: QflA-19642, similar to human sperm associated antigen 9 (SPAG9), transcript variant1, mRNA, RefSeq: NM_003971.3</fullName>
    </submittedName>
</protein>
<sequence>MYLLALLKMKRSQKFKQSLNLLLSWIWTKISVDIKVQALPPKA</sequence>
<accession>I7GIG4</accession>